<proteinExistence type="predicted"/>
<dbReference type="Pfam" id="PF25137">
    <property type="entry name" value="ADH_Fe_C"/>
    <property type="match status" value="1"/>
</dbReference>
<dbReference type="Gene3D" id="3.40.50.1970">
    <property type="match status" value="1"/>
</dbReference>
<dbReference type="PANTHER" id="PTHR11496:SF103">
    <property type="entry name" value="DEHYDROGENASE, PUTATIVE-RELATED"/>
    <property type="match status" value="1"/>
</dbReference>
<dbReference type="InterPro" id="IPR001670">
    <property type="entry name" value="ADH_Fe/GldA"/>
</dbReference>
<sequence length="356" mass="38665">MDDLDVAAQIIFVVGGESFVQSGAADLLGQLSQHDPRLVAPIVRLVGSRPSAADYVTFLAGLKVAEWKRDKAIVLIAVGGGRVIDGAKIIAHYWLADNPASRSAINIIAVPSTAGSGSEATRFAVCWEGGRKMSLDHEGLKPRAAILDHRLCISASVYQLATSGVDALCQGIEALLNVNAVSQSDEFARQAISTALVVLPLLTARRDNESMQSMLCASHFAGRAINVTRTTAPHAFSYYLTSEFGISHGHAVALGMANYLELFSNEIDRCDDLKMAYGPKLVWLKAQLDPNNLGFAKAWDCFLESIGLEPTLDRTYLEPLPKVITPKLDMDRLAKSPISRILSDNTHMYRLDSDRR</sequence>
<dbReference type="Gene3D" id="1.20.1090.10">
    <property type="entry name" value="Dehydroquinate synthase-like - alpha domain"/>
    <property type="match status" value="1"/>
</dbReference>
<dbReference type="GO" id="GO:0004022">
    <property type="term" value="F:alcohol dehydrogenase (NAD+) activity"/>
    <property type="evidence" value="ECO:0007669"/>
    <property type="project" value="TreeGrafter"/>
</dbReference>
<protein>
    <submittedName>
        <fullName evidence="4">Iron-containing alcohol dehydrogenase</fullName>
    </submittedName>
</protein>
<evidence type="ECO:0000259" key="2">
    <source>
        <dbReference type="Pfam" id="PF00465"/>
    </source>
</evidence>
<dbReference type="AlphaFoldDB" id="A0A1C3XB75"/>
<evidence type="ECO:0000313" key="5">
    <source>
        <dbReference type="Proteomes" id="UP000199101"/>
    </source>
</evidence>
<organism evidence="4 5">
    <name type="scientific">Rhizobium multihospitium</name>
    <dbReference type="NCBI Taxonomy" id="410764"/>
    <lineage>
        <taxon>Bacteria</taxon>
        <taxon>Pseudomonadati</taxon>
        <taxon>Pseudomonadota</taxon>
        <taxon>Alphaproteobacteria</taxon>
        <taxon>Hyphomicrobiales</taxon>
        <taxon>Rhizobiaceae</taxon>
        <taxon>Rhizobium/Agrobacterium group</taxon>
        <taxon>Rhizobium</taxon>
    </lineage>
</organism>
<feature type="domain" description="Fe-containing alcohol dehydrogenase-like C-terminal" evidence="3">
    <location>
        <begin position="161"/>
        <end position="264"/>
    </location>
</feature>
<dbReference type="InterPro" id="IPR039697">
    <property type="entry name" value="Alcohol_dehydrogenase_Fe"/>
</dbReference>
<evidence type="ECO:0000256" key="1">
    <source>
        <dbReference type="ARBA" id="ARBA00023002"/>
    </source>
</evidence>
<accession>A0A1C3XB75</accession>
<dbReference type="Pfam" id="PF00465">
    <property type="entry name" value="Fe-ADH"/>
    <property type="match status" value="1"/>
</dbReference>
<evidence type="ECO:0000313" key="4">
    <source>
        <dbReference type="EMBL" id="SCB49522.1"/>
    </source>
</evidence>
<dbReference type="Proteomes" id="UP000199101">
    <property type="component" value="Unassembled WGS sequence"/>
</dbReference>
<dbReference type="InterPro" id="IPR056798">
    <property type="entry name" value="ADH_Fe_C"/>
</dbReference>
<gene>
    <name evidence="4" type="ORF">GA0061103_0609</name>
</gene>
<dbReference type="STRING" id="410764.GA0061103_0609"/>
<dbReference type="SUPFAM" id="SSF56796">
    <property type="entry name" value="Dehydroquinate synthase-like"/>
    <property type="match status" value="1"/>
</dbReference>
<dbReference type="GO" id="GO:0046872">
    <property type="term" value="F:metal ion binding"/>
    <property type="evidence" value="ECO:0007669"/>
    <property type="project" value="InterPro"/>
</dbReference>
<feature type="domain" description="Alcohol dehydrogenase iron-type/glycerol dehydrogenase GldA" evidence="2">
    <location>
        <begin position="65"/>
        <end position="148"/>
    </location>
</feature>
<reference evidence="5" key="1">
    <citation type="submission" date="2016-08" db="EMBL/GenBank/DDBJ databases">
        <authorList>
            <person name="Varghese N."/>
            <person name="Submissions Spin"/>
        </authorList>
    </citation>
    <scope>NUCLEOTIDE SEQUENCE [LARGE SCALE GENOMIC DNA]</scope>
    <source>
        <strain evidence="5">HAMBI 2975</strain>
    </source>
</reference>
<keyword evidence="5" id="KW-1185">Reference proteome</keyword>
<evidence type="ECO:0000259" key="3">
    <source>
        <dbReference type="Pfam" id="PF25137"/>
    </source>
</evidence>
<keyword evidence="1" id="KW-0560">Oxidoreductase</keyword>
<name>A0A1C3XB75_9HYPH</name>
<dbReference type="PANTHER" id="PTHR11496">
    <property type="entry name" value="ALCOHOL DEHYDROGENASE"/>
    <property type="match status" value="1"/>
</dbReference>
<dbReference type="EMBL" id="FMAG01000014">
    <property type="protein sequence ID" value="SCB49522.1"/>
    <property type="molecule type" value="Genomic_DNA"/>
</dbReference>